<protein>
    <recommendedName>
        <fullName evidence="9">Geranylgeranyl pyrophosphate synthase</fullName>
    </recommendedName>
</protein>
<dbReference type="CDD" id="cd00867">
    <property type="entry name" value="Trans_IPPS"/>
    <property type="match status" value="1"/>
</dbReference>
<dbReference type="GO" id="GO:0004659">
    <property type="term" value="F:prenyltransferase activity"/>
    <property type="evidence" value="ECO:0007669"/>
    <property type="project" value="InterPro"/>
</dbReference>
<dbReference type="InterPro" id="IPR033749">
    <property type="entry name" value="Polyprenyl_synt_CS"/>
</dbReference>
<comment type="caution">
    <text evidence="7">The sequence shown here is derived from an EMBL/GenBank/DDBJ whole genome shotgun (WGS) entry which is preliminary data.</text>
</comment>
<evidence type="ECO:0008006" key="9">
    <source>
        <dbReference type="Google" id="ProtNLM"/>
    </source>
</evidence>
<accession>A0A8J3LE20</accession>
<dbReference type="SFLD" id="SFLDS00005">
    <property type="entry name" value="Isoprenoid_Synthase_Type_I"/>
    <property type="match status" value="1"/>
</dbReference>
<evidence type="ECO:0000256" key="3">
    <source>
        <dbReference type="ARBA" id="ARBA00022679"/>
    </source>
</evidence>
<gene>
    <name evidence="7" type="ORF">Cme02nite_52510</name>
</gene>
<keyword evidence="5" id="KW-0460">Magnesium</keyword>
<dbReference type="InterPro" id="IPR000092">
    <property type="entry name" value="Polyprenyl_synt"/>
</dbReference>
<dbReference type="SUPFAM" id="SSF48576">
    <property type="entry name" value="Terpenoid synthases"/>
    <property type="match status" value="1"/>
</dbReference>
<evidence type="ECO:0000256" key="2">
    <source>
        <dbReference type="ARBA" id="ARBA00006706"/>
    </source>
</evidence>
<dbReference type="InterPro" id="IPR008949">
    <property type="entry name" value="Isoprenoid_synthase_dom_sf"/>
</dbReference>
<dbReference type="PANTHER" id="PTHR43281:SF1">
    <property type="entry name" value="FARNESYL DIPHOSPHATE SYNTHASE"/>
    <property type="match status" value="1"/>
</dbReference>
<dbReference type="PROSITE" id="PS00723">
    <property type="entry name" value="POLYPRENYL_SYNTHASE_1"/>
    <property type="match status" value="1"/>
</dbReference>
<keyword evidence="8" id="KW-1185">Reference proteome</keyword>
<evidence type="ECO:0000256" key="1">
    <source>
        <dbReference type="ARBA" id="ARBA00001946"/>
    </source>
</evidence>
<keyword evidence="4" id="KW-0479">Metal-binding</keyword>
<dbReference type="Proteomes" id="UP000660339">
    <property type="component" value="Unassembled WGS sequence"/>
</dbReference>
<evidence type="ECO:0000313" key="7">
    <source>
        <dbReference type="EMBL" id="GIG16919.1"/>
    </source>
</evidence>
<evidence type="ECO:0000313" key="8">
    <source>
        <dbReference type="Proteomes" id="UP000660339"/>
    </source>
</evidence>
<organism evidence="7 8">
    <name type="scientific">Catellatospora methionotrophica</name>
    <dbReference type="NCBI Taxonomy" id="121620"/>
    <lineage>
        <taxon>Bacteria</taxon>
        <taxon>Bacillati</taxon>
        <taxon>Actinomycetota</taxon>
        <taxon>Actinomycetes</taxon>
        <taxon>Micromonosporales</taxon>
        <taxon>Micromonosporaceae</taxon>
        <taxon>Catellatospora</taxon>
    </lineage>
</organism>
<proteinExistence type="inferred from homology"/>
<sequence>MGVRGRQFRGEVVGLMSVATELLQPFPFRQEDLEHSRLEEGVRHTLAHYARWRDGNPSAIASHVEHYTAQLDAIARRSTPGAALLRGVYPPRRRRELREQALLELNYFGVYNLSEVPDPADVARGEVLARAHARTVREIVEGIERGRGVAGVVESLERRFPVLREVDEVRWLAERLDRLHRTLPETVVQAGAMGKVVRTLVGVLAIGGYDTRDAGRAAAREHLTRILPGAYAYGAAYAVIDDSFQDLPGEHMLPRERDRLHRLILRGLATGGAIDPGEVPDHPLAEEMHELYGIALQVYPFATHRHLYHAAESMYLAQHRDAGRRADEPLESAYPDIFLKAGLSRVVANILGRRRLDDGFYARCLNTIFLSQFKDDLADRDEDRRAGRTTPFTHPGDGRTNPLLDLFAYDAYVVDQVYGGDPVAREALTGVGAIKLGVHLCADPQATLALLDQYPVTPEIAAFLRTAAGAPRRVLPQLTTGDLRLKREAAVVMGRRDPNSVDARTFVLDRLARINEIVHDCHAQVNAAELAPILAYTMDGPAKRLRPALTLMLAEGLGVRGDMPESLLGAIELFHTASLIFDDLPAQDDATLRRGRPAAHTVFDEGSVQLAAISMLSSGFGMLARLDRHYPAHRVTDVVAYVGTVLGPQRLCRGQFLDLRYARDASPVTGEAILEMYRLKTSTMVEAALVPLLMLLDRPRVEIELVTRYADHAGIVFQARDDILDATASSEQLGKDSGNDVGKANLVRVYGLAQARRLMEQHRDAAVDSCAALPFDTRLLQGIVEHFAARAR</sequence>
<comment type="similarity">
    <text evidence="2">Belongs to the FPP/GGPP synthase family.</text>
</comment>
<dbReference type="PANTHER" id="PTHR43281">
    <property type="entry name" value="FARNESYL DIPHOSPHATE SYNTHASE"/>
    <property type="match status" value="1"/>
</dbReference>
<evidence type="ECO:0000256" key="6">
    <source>
        <dbReference type="ARBA" id="ARBA00023229"/>
    </source>
</evidence>
<dbReference type="EMBL" id="BONJ01000029">
    <property type="protein sequence ID" value="GIG16919.1"/>
    <property type="molecule type" value="Genomic_DNA"/>
</dbReference>
<reference evidence="7" key="1">
    <citation type="submission" date="2021-01" db="EMBL/GenBank/DDBJ databases">
        <title>Whole genome shotgun sequence of Catellatospora methionotrophica NBRC 14553.</title>
        <authorList>
            <person name="Komaki H."/>
            <person name="Tamura T."/>
        </authorList>
    </citation>
    <scope>NUCLEOTIDE SEQUENCE</scope>
    <source>
        <strain evidence="7">NBRC 14553</strain>
    </source>
</reference>
<evidence type="ECO:0000256" key="5">
    <source>
        <dbReference type="ARBA" id="ARBA00022842"/>
    </source>
</evidence>
<dbReference type="Gene3D" id="1.10.600.10">
    <property type="entry name" value="Farnesyl Diphosphate Synthase"/>
    <property type="match status" value="1"/>
</dbReference>
<keyword evidence="3" id="KW-0808">Transferase</keyword>
<comment type="cofactor">
    <cofactor evidence="1">
        <name>Mg(2+)</name>
        <dbReference type="ChEBI" id="CHEBI:18420"/>
    </cofactor>
</comment>
<name>A0A8J3LE20_9ACTN</name>
<evidence type="ECO:0000256" key="4">
    <source>
        <dbReference type="ARBA" id="ARBA00022723"/>
    </source>
</evidence>
<dbReference type="GO" id="GO:0008299">
    <property type="term" value="P:isoprenoid biosynthetic process"/>
    <property type="evidence" value="ECO:0007669"/>
    <property type="project" value="UniProtKB-KW"/>
</dbReference>
<dbReference type="AlphaFoldDB" id="A0A8J3LE20"/>
<dbReference type="Pfam" id="PF00348">
    <property type="entry name" value="polyprenyl_synt"/>
    <property type="match status" value="1"/>
</dbReference>
<keyword evidence="6" id="KW-0414">Isoprene biosynthesis</keyword>
<dbReference type="GO" id="GO:0046872">
    <property type="term" value="F:metal ion binding"/>
    <property type="evidence" value="ECO:0007669"/>
    <property type="project" value="UniProtKB-KW"/>
</dbReference>